<dbReference type="Pfam" id="PF07650">
    <property type="entry name" value="KH_2"/>
    <property type="match status" value="1"/>
</dbReference>
<dbReference type="Gene3D" id="3.40.50.300">
    <property type="entry name" value="P-loop containing nucleotide triphosphate hydrolases"/>
    <property type="match status" value="1"/>
</dbReference>
<evidence type="ECO:0000313" key="3">
    <source>
        <dbReference type="Proteomes" id="UP001652625"/>
    </source>
</evidence>
<organism evidence="3 4">
    <name type="scientific">Hydra vulgaris</name>
    <name type="common">Hydra</name>
    <name type="synonym">Hydra attenuata</name>
    <dbReference type="NCBI Taxonomy" id="6087"/>
    <lineage>
        <taxon>Eukaryota</taxon>
        <taxon>Metazoa</taxon>
        <taxon>Cnidaria</taxon>
        <taxon>Hydrozoa</taxon>
        <taxon>Hydroidolina</taxon>
        <taxon>Anthoathecata</taxon>
        <taxon>Aplanulata</taxon>
        <taxon>Hydridae</taxon>
        <taxon>Hydra</taxon>
    </lineage>
</organism>
<dbReference type="InterPro" id="IPR006073">
    <property type="entry name" value="GTP-bd"/>
</dbReference>
<name>A0ABM4B927_HYDVU</name>
<dbReference type="Proteomes" id="UP001652625">
    <property type="component" value="Chromosome 02"/>
</dbReference>
<dbReference type="SUPFAM" id="SSF52540">
    <property type="entry name" value="P-loop containing nucleoside triphosphate hydrolases"/>
    <property type="match status" value="1"/>
</dbReference>
<feature type="domain" description="G" evidence="1">
    <location>
        <begin position="74"/>
        <end position="167"/>
    </location>
</feature>
<evidence type="ECO:0000313" key="4">
    <source>
        <dbReference type="RefSeq" id="XP_065645370.1"/>
    </source>
</evidence>
<dbReference type="RefSeq" id="XP_065645370.1">
    <property type="nucleotide sequence ID" value="XM_065789298.1"/>
</dbReference>
<dbReference type="Pfam" id="PF01926">
    <property type="entry name" value="MMR_HSR1"/>
    <property type="match status" value="1"/>
</dbReference>
<proteinExistence type="predicted"/>
<dbReference type="PANTHER" id="PTHR43834">
    <property type="entry name" value="GTPASE DER"/>
    <property type="match status" value="1"/>
</dbReference>
<dbReference type="InterPro" id="IPR027417">
    <property type="entry name" value="P-loop_NTPase"/>
</dbReference>
<dbReference type="InterPro" id="IPR005225">
    <property type="entry name" value="Small_GTP-bd"/>
</dbReference>
<dbReference type="InterPro" id="IPR009019">
    <property type="entry name" value="KH_sf_prok-type"/>
</dbReference>
<dbReference type="NCBIfam" id="TIGR00231">
    <property type="entry name" value="small_GTP"/>
    <property type="match status" value="1"/>
</dbReference>
<keyword evidence="3" id="KW-1185">Reference proteome</keyword>
<reference evidence="3" key="1">
    <citation type="submission" date="2025-05" db="UniProtKB">
        <authorList>
            <consortium name="RefSeq"/>
        </authorList>
    </citation>
    <scope>NUCLEOTIDE SEQUENCE [LARGE SCALE GENOMIC DNA]</scope>
</reference>
<dbReference type="GeneID" id="136075861"/>
<sequence>MRFFASEIIREKILLYYQKEVPYSTHVVIVEYRENEDPVFIRGITYEARDSQKGIIIGNKGAAIKKLEQRLEEGRPNVGKSTLFNRLIGKRQAIIHDSSGATRDRHYGKTNWNGVGFSVIDTGGYVMNSDDIFEEVRKQIILAVEEADVIIILVDHHTGAVDIEFEITRFAQ</sequence>
<dbReference type="InterPro" id="IPR004044">
    <property type="entry name" value="KH_dom_type_2"/>
</dbReference>
<accession>A0ABM4B927</accession>
<reference evidence="4" key="2">
    <citation type="submission" date="2025-08" db="UniProtKB">
        <authorList>
            <consortium name="RefSeq"/>
        </authorList>
    </citation>
    <scope>IDENTIFICATION</scope>
</reference>
<evidence type="ECO:0000259" key="1">
    <source>
        <dbReference type="Pfam" id="PF01926"/>
    </source>
</evidence>
<dbReference type="SUPFAM" id="SSF54814">
    <property type="entry name" value="Prokaryotic type KH domain (KH-domain type II)"/>
    <property type="match status" value="1"/>
</dbReference>
<dbReference type="PANTHER" id="PTHR43834:SF6">
    <property type="entry name" value="GTPASE DER"/>
    <property type="match status" value="1"/>
</dbReference>
<protein>
    <submittedName>
        <fullName evidence="4">GTPase Der-like</fullName>
    </submittedName>
</protein>
<gene>
    <name evidence="4" type="primary">LOC136075861</name>
</gene>
<evidence type="ECO:0000259" key="2">
    <source>
        <dbReference type="Pfam" id="PF07650"/>
    </source>
</evidence>
<feature type="domain" description="KH type-2" evidence="2">
    <location>
        <begin position="20"/>
        <end position="72"/>
    </location>
</feature>
<dbReference type="CDD" id="cd22534">
    <property type="entry name" value="KH-II_Era"/>
    <property type="match status" value="1"/>
</dbReference>